<feature type="compositionally biased region" description="Basic residues" evidence="1">
    <location>
        <begin position="65"/>
        <end position="78"/>
    </location>
</feature>
<evidence type="ECO:0000313" key="4">
    <source>
        <dbReference type="Proteomes" id="UP000255070"/>
    </source>
</evidence>
<feature type="region of interest" description="Disordered" evidence="1">
    <location>
        <begin position="59"/>
        <end position="78"/>
    </location>
</feature>
<keyword evidence="4" id="KW-1185">Reference proteome</keyword>
<comment type="caution">
    <text evidence="3">The sequence shown here is derived from an EMBL/GenBank/DDBJ whole genome shotgun (WGS) entry which is preliminary data.</text>
</comment>
<proteinExistence type="predicted"/>
<dbReference type="AlphaFoldDB" id="A0A8B4SB23"/>
<accession>A0A8B4SB23</accession>
<dbReference type="PANTHER" id="PTHR34219:SF4">
    <property type="entry name" value="PEPSY DOMAIN-CONTAINING PROTEIN"/>
    <property type="match status" value="1"/>
</dbReference>
<name>A0A8B4SB23_COMTE</name>
<keyword evidence="2" id="KW-1133">Transmembrane helix</keyword>
<evidence type="ECO:0000256" key="2">
    <source>
        <dbReference type="SAM" id="Phobius"/>
    </source>
</evidence>
<organism evidence="3 4">
    <name type="scientific">Comamonas testosteroni</name>
    <name type="common">Pseudomonas testosteroni</name>
    <dbReference type="NCBI Taxonomy" id="285"/>
    <lineage>
        <taxon>Bacteria</taxon>
        <taxon>Pseudomonadati</taxon>
        <taxon>Pseudomonadota</taxon>
        <taxon>Betaproteobacteria</taxon>
        <taxon>Burkholderiales</taxon>
        <taxon>Comamonadaceae</taxon>
        <taxon>Comamonas</taxon>
    </lineage>
</organism>
<dbReference type="Proteomes" id="UP000255070">
    <property type="component" value="Unassembled WGS sequence"/>
</dbReference>
<feature type="transmembrane region" description="Helical" evidence="2">
    <location>
        <begin position="21"/>
        <end position="46"/>
    </location>
</feature>
<sequence length="78" mass="8959">MQPAKKESGAGKGSFRQAQAWLHTWCGLWFSWLLYAVFLTGTLAVFEEPITHWMTPSITPMNRPRPGRRALCRKRSLP</sequence>
<evidence type="ECO:0000256" key="1">
    <source>
        <dbReference type="SAM" id="MobiDB-lite"/>
    </source>
</evidence>
<dbReference type="Pfam" id="PF03929">
    <property type="entry name" value="PepSY_TM"/>
    <property type="match status" value="1"/>
</dbReference>
<gene>
    <name evidence="3" type="ORF">NCTC10698_05089</name>
</gene>
<dbReference type="PANTHER" id="PTHR34219">
    <property type="entry name" value="IRON-REGULATED INNER MEMBRANE PROTEIN-RELATED"/>
    <property type="match status" value="1"/>
</dbReference>
<dbReference type="EMBL" id="UFXL01000006">
    <property type="protein sequence ID" value="SUY94691.1"/>
    <property type="molecule type" value="Genomic_DNA"/>
</dbReference>
<evidence type="ECO:0000313" key="3">
    <source>
        <dbReference type="EMBL" id="SUY94691.1"/>
    </source>
</evidence>
<reference evidence="3 4" key="1">
    <citation type="submission" date="2018-06" db="EMBL/GenBank/DDBJ databases">
        <authorList>
            <consortium name="Pathogen Informatics"/>
            <person name="Doyle S."/>
        </authorList>
    </citation>
    <scope>NUCLEOTIDE SEQUENCE [LARGE SCALE GENOMIC DNA]</scope>
    <source>
        <strain evidence="3 4">NCTC10698</strain>
    </source>
</reference>
<protein>
    <submittedName>
        <fullName evidence="3">Uncharacterized iron-regulated membrane protein</fullName>
    </submittedName>
</protein>
<keyword evidence="2" id="KW-0812">Transmembrane</keyword>
<dbReference type="InterPro" id="IPR005625">
    <property type="entry name" value="PepSY-ass_TM"/>
</dbReference>
<keyword evidence="2" id="KW-0472">Membrane</keyword>